<feature type="region of interest" description="Disordered" evidence="1">
    <location>
        <begin position="1"/>
        <end position="21"/>
    </location>
</feature>
<accession>A0A5N6MUW4</accession>
<dbReference type="OrthoDB" id="673645at2759"/>
<dbReference type="GO" id="GO:0005737">
    <property type="term" value="C:cytoplasm"/>
    <property type="evidence" value="ECO:0007669"/>
    <property type="project" value="TreeGrafter"/>
</dbReference>
<keyword evidence="3" id="KW-1185">Reference proteome</keyword>
<dbReference type="Proteomes" id="UP000326396">
    <property type="component" value="Linkage Group LG4"/>
</dbReference>
<dbReference type="AlphaFoldDB" id="A0A5N6MUW4"/>
<evidence type="ECO:0000256" key="1">
    <source>
        <dbReference type="SAM" id="MobiDB-lite"/>
    </source>
</evidence>
<dbReference type="InterPro" id="IPR040381">
    <property type="entry name" value="At4g14450-like"/>
</dbReference>
<dbReference type="PANTHER" id="PTHR33912">
    <property type="entry name" value="OS01G0939400 PROTEIN"/>
    <property type="match status" value="1"/>
</dbReference>
<comment type="caution">
    <text evidence="2">The sequence shown here is derived from an EMBL/GenBank/DDBJ whole genome shotgun (WGS) entry which is preliminary data.</text>
</comment>
<organism evidence="2 3">
    <name type="scientific">Mikania micrantha</name>
    <name type="common">bitter vine</name>
    <dbReference type="NCBI Taxonomy" id="192012"/>
    <lineage>
        <taxon>Eukaryota</taxon>
        <taxon>Viridiplantae</taxon>
        <taxon>Streptophyta</taxon>
        <taxon>Embryophyta</taxon>
        <taxon>Tracheophyta</taxon>
        <taxon>Spermatophyta</taxon>
        <taxon>Magnoliopsida</taxon>
        <taxon>eudicotyledons</taxon>
        <taxon>Gunneridae</taxon>
        <taxon>Pentapetalae</taxon>
        <taxon>asterids</taxon>
        <taxon>campanulids</taxon>
        <taxon>Asterales</taxon>
        <taxon>Asteraceae</taxon>
        <taxon>Asteroideae</taxon>
        <taxon>Heliantheae alliance</taxon>
        <taxon>Eupatorieae</taxon>
        <taxon>Mikania</taxon>
    </lineage>
</organism>
<evidence type="ECO:0000313" key="2">
    <source>
        <dbReference type="EMBL" id="KAD4178158.1"/>
    </source>
</evidence>
<sequence>MADRSKKTRTQPSRLQRRAPASIQVTPVSNWNVAIPLLSPLVTSPDAKRNCIDASENECRRVVNSDINNSSETEKAPVVHKKWQHPAAPFYYEPAPTSMRHPNFCNLHSDQTLTGNHPSPTVLPATLPELPIGTQPIFHRRFNHQNLNLFIEYCSVDFGDNDVDTAITISNAAVELVAVADEAVG</sequence>
<protein>
    <submittedName>
        <fullName evidence="2">Uncharacterized protein</fullName>
    </submittedName>
</protein>
<reference evidence="2 3" key="1">
    <citation type="submission" date="2019-05" db="EMBL/GenBank/DDBJ databases">
        <title>Mikania micrantha, genome provides insights into the molecular mechanism of rapid growth.</title>
        <authorList>
            <person name="Liu B."/>
        </authorList>
    </citation>
    <scope>NUCLEOTIDE SEQUENCE [LARGE SCALE GENOMIC DNA]</scope>
    <source>
        <strain evidence="2">NLD-2019</strain>
        <tissue evidence="2">Leaf</tissue>
    </source>
</reference>
<dbReference type="EMBL" id="SZYD01000014">
    <property type="protein sequence ID" value="KAD4178158.1"/>
    <property type="molecule type" value="Genomic_DNA"/>
</dbReference>
<proteinExistence type="predicted"/>
<dbReference type="PANTHER" id="PTHR33912:SF2">
    <property type="entry name" value="PUTATIVE-RELATED"/>
    <property type="match status" value="1"/>
</dbReference>
<evidence type="ECO:0000313" key="3">
    <source>
        <dbReference type="Proteomes" id="UP000326396"/>
    </source>
</evidence>
<gene>
    <name evidence="2" type="ORF">E3N88_26749</name>
</gene>
<dbReference type="GO" id="GO:0005634">
    <property type="term" value="C:nucleus"/>
    <property type="evidence" value="ECO:0007669"/>
    <property type="project" value="TreeGrafter"/>
</dbReference>
<name>A0A5N6MUW4_9ASTR</name>